<evidence type="ECO:0000313" key="4">
    <source>
        <dbReference type="Proteomes" id="UP001140510"/>
    </source>
</evidence>
<feature type="compositionally biased region" description="Low complexity" evidence="1">
    <location>
        <begin position="232"/>
        <end position="242"/>
    </location>
</feature>
<feature type="region of interest" description="Disordered" evidence="1">
    <location>
        <begin position="217"/>
        <end position="252"/>
    </location>
</feature>
<evidence type="ECO:0000256" key="1">
    <source>
        <dbReference type="SAM" id="MobiDB-lite"/>
    </source>
</evidence>
<dbReference type="EMBL" id="JAPEVA010000009">
    <property type="protein sequence ID" value="KAJ4410205.1"/>
    <property type="molecule type" value="Genomic_DNA"/>
</dbReference>
<evidence type="ECO:0000313" key="3">
    <source>
        <dbReference type="EMBL" id="KAJ4410205.1"/>
    </source>
</evidence>
<gene>
    <name evidence="3" type="ORF">N0V91_002215</name>
</gene>
<keyword evidence="2" id="KW-0812">Transmembrane</keyword>
<keyword evidence="2" id="KW-0472">Membrane</keyword>
<sequence length="252" mass="27586">MEPTDATALDRSLRLLTCLGTAICIPLNIAATVLSLENQGRRWSRRHATAYPFIFVPLAVTVTSAILSLQYMKKHGKTPRALRFVVLDIVAVFGYIGTLIPCWALEIQEFGAGGFGLLTGYVTAPMIVSMLVAPSLKAATNTDVDRFVHIYFVLKTVPWKKAFASLSSCSKRSCQKCPHCQAKFMSGAAPPMTKKGYSLLRGEEYLDVEADPIQYRDSEDFLGEGAERAEQPEQPEQAAAAEDNGKSADMMV</sequence>
<name>A0A9W9DBN7_9PLEO</name>
<feature type="transmembrane region" description="Helical" evidence="2">
    <location>
        <begin position="48"/>
        <end position="69"/>
    </location>
</feature>
<feature type="compositionally biased region" description="Basic and acidic residues" evidence="1">
    <location>
        <begin position="217"/>
        <end position="231"/>
    </location>
</feature>
<comment type="caution">
    <text evidence="3">The sequence shown here is derived from an EMBL/GenBank/DDBJ whole genome shotgun (WGS) entry which is preliminary data.</text>
</comment>
<feature type="transmembrane region" description="Helical" evidence="2">
    <location>
        <begin position="12"/>
        <end position="36"/>
    </location>
</feature>
<feature type="transmembrane region" description="Helical" evidence="2">
    <location>
        <begin position="81"/>
        <end position="100"/>
    </location>
</feature>
<keyword evidence="2" id="KW-1133">Transmembrane helix</keyword>
<evidence type="ECO:0000256" key="2">
    <source>
        <dbReference type="SAM" id="Phobius"/>
    </source>
</evidence>
<dbReference type="Proteomes" id="UP001140510">
    <property type="component" value="Unassembled WGS sequence"/>
</dbReference>
<proteinExistence type="predicted"/>
<accession>A0A9W9DBN7</accession>
<feature type="transmembrane region" description="Helical" evidence="2">
    <location>
        <begin position="112"/>
        <end position="133"/>
    </location>
</feature>
<protein>
    <submittedName>
        <fullName evidence="3">Uncharacterized protein</fullName>
    </submittedName>
</protein>
<reference evidence="3" key="1">
    <citation type="submission" date="2022-10" db="EMBL/GenBank/DDBJ databases">
        <title>Tapping the CABI collections for fungal endophytes: first genome assemblies for Collariella, Neodidymelliopsis, Ascochyta clinopodiicola, Didymella pomorum, Didymosphaeria variabile, Neocosmospora piperis and Neocucurbitaria cava.</title>
        <authorList>
            <person name="Hill R."/>
        </authorList>
    </citation>
    <scope>NUCLEOTIDE SEQUENCE</scope>
    <source>
        <strain evidence="3">IMI 355091</strain>
    </source>
</reference>
<organism evidence="3 4">
    <name type="scientific">Didymella pomorum</name>
    <dbReference type="NCBI Taxonomy" id="749634"/>
    <lineage>
        <taxon>Eukaryota</taxon>
        <taxon>Fungi</taxon>
        <taxon>Dikarya</taxon>
        <taxon>Ascomycota</taxon>
        <taxon>Pezizomycotina</taxon>
        <taxon>Dothideomycetes</taxon>
        <taxon>Pleosporomycetidae</taxon>
        <taxon>Pleosporales</taxon>
        <taxon>Pleosporineae</taxon>
        <taxon>Didymellaceae</taxon>
        <taxon>Didymella</taxon>
    </lineage>
</organism>
<dbReference type="AlphaFoldDB" id="A0A9W9DBN7"/>
<dbReference type="OrthoDB" id="5241710at2759"/>
<keyword evidence="4" id="KW-1185">Reference proteome</keyword>